<evidence type="ECO:0008006" key="3">
    <source>
        <dbReference type="Google" id="ProtNLM"/>
    </source>
</evidence>
<dbReference type="Proteomes" id="UP000702425">
    <property type="component" value="Unassembled WGS sequence"/>
</dbReference>
<proteinExistence type="predicted"/>
<reference evidence="1 2" key="1">
    <citation type="journal article" date="2020" name="Sci. Rep.">
        <title>A novel cyanobacterial geosmin producer, revising GeoA distribution and dispersion patterns in Bacteria.</title>
        <authorList>
            <person name="Churro C."/>
            <person name="Semedo-Aguiar A.P."/>
            <person name="Silva A.D."/>
            <person name="Pereira-Leal J.B."/>
            <person name="Leite R.B."/>
        </authorList>
    </citation>
    <scope>NUCLEOTIDE SEQUENCE [LARGE SCALE GENOMIC DNA]</scope>
    <source>
        <strain evidence="1 2">IPMA8</strain>
    </source>
</reference>
<sequence>MVTHNISANISETAFQLDIYPSKKAERLSNQQHFLTDVVRQCVKVYQLGSRDWQQVSQTIHPSCVGDISSQKKERSKALRRGFRFVLTMVHQCIQILNTKPMVWRQFYGELR</sequence>
<protein>
    <recommendedName>
        <fullName evidence="3">Transposase</fullName>
    </recommendedName>
</protein>
<accession>A0ABX2D7K5</accession>
<gene>
    <name evidence="1" type="ORF">E5S67_06437</name>
</gene>
<dbReference type="RefSeq" id="WP_216670852.1">
    <property type="nucleotide sequence ID" value="NZ_SRRZ01000299.1"/>
</dbReference>
<organism evidence="1 2">
    <name type="scientific">Microcoleus asticus IPMA8</name>
    <dbReference type="NCBI Taxonomy" id="2563858"/>
    <lineage>
        <taxon>Bacteria</taxon>
        <taxon>Bacillati</taxon>
        <taxon>Cyanobacteriota</taxon>
        <taxon>Cyanophyceae</taxon>
        <taxon>Oscillatoriophycideae</taxon>
        <taxon>Oscillatoriales</taxon>
        <taxon>Microcoleaceae</taxon>
        <taxon>Microcoleus</taxon>
        <taxon>Microcoleus asticus</taxon>
    </lineage>
</organism>
<dbReference type="EMBL" id="SRRZ01000299">
    <property type="protein sequence ID" value="NQE38652.1"/>
    <property type="molecule type" value="Genomic_DNA"/>
</dbReference>
<name>A0ABX2D7K5_9CYAN</name>
<evidence type="ECO:0000313" key="2">
    <source>
        <dbReference type="Proteomes" id="UP000702425"/>
    </source>
</evidence>
<keyword evidence="2" id="KW-1185">Reference proteome</keyword>
<comment type="caution">
    <text evidence="1">The sequence shown here is derived from an EMBL/GenBank/DDBJ whole genome shotgun (WGS) entry which is preliminary data.</text>
</comment>
<evidence type="ECO:0000313" key="1">
    <source>
        <dbReference type="EMBL" id="NQE38652.1"/>
    </source>
</evidence>